<evidence type="ECO:0000313" key="3">
    <source>
        <dbReference type="EMBL" id="PLN77296.1"/>
    </source>
</evidence>
<dbReference type="AlphaFoldDB" id="A0A2J5HJQ0"/>
<keyword evidence="2" id="KW-0472">Membrane</keyword>
<feature type="transmembrane region" description="Helical" evidence="2">
    <location>
        <begin position="56"/>
        <end position="79"/>
    </location>
</feature>
<sequence>MGDVGDGDVDLGEDPEDEEVKAKVKKANDQKKKKEEVCEARCLAKDDLVRLMEWKLYVPFTLLFPLLEGLVIPTTYPLLT</sequence>
<protein>
    <submittedName>
        <fullName evidence="3">Uncharacterized protein</fullName>
    </submittedName>
</protein>
<organism evidence="3 4">
    <name type="scientific">Aspergillus taichungensis</name>
    <dbReference type="NCBI Taxonomy" id="482145"/>
    <lineage>
        <taxon>Eukaryota</taxon>
        <taxon>Fungi</taxon>
        <taxon>Dikarya</taxon>
        <taxon>Ascomycota</taxon>
        <taxon>Pezizomycotina</taxon>
        <taxon>Eurotiomycetes</taxon>
        <taxon>Eurotiomycetidae</taxon>
        <taxon>Eurotiales</taxon>
        <taxon>Aspergillaceae</taxon>
        <taxon>Aspergillus</taxon>
        <taxon>Aspergillus subgen. Circumdati</taxon>
    </lineage>
</organism>
<feature type="region of interest" description="Disordered" evidence="1">
    <location>
        <begin position="1"/>
        <end position="29"/>
    </location>
</feature>
<proteinExistence type="predicted"/>
<dbReference type="EMBL" id="KZ559598">
    <property type="protein sequence ID" value="PLN77296.1"/>
    <property type="molecule type" value="Genomic_DNA"/>
</dbReference>
<evidence type="ECO:0000313" key="4">
    <source>
        <dbReference type="Proteomes" id="UP000235023"/>
    </source>
</evidence>
<reference evidence="4" key="1">
    <citation type="submission" date="2017-12" db="EMBL/GenBank/DDBJ databases">
        <authorList>
            <consortium name="DOE Joint Genome Institute"/>
            <person name="Mondo S.J."/>
            <person name="Kjaerbolling I."/>
            <person name="Vesth T.C."/>
            <person name="Frisvad J.C."/>
            <person name="Nybo J.L."/>
            <person name="Theobald S."/>
            <person name="Kuo A."/>
            <person name="Bowyer P."/>
            <person name="Matsuda Y."/>
            <person name="Lyhne E.K."/>
            <person name="Kogle M.E."/>
            <person name="Clum A."/>
            <person name="Lipzen A."/>
            <person name="Salamov A."/>
            <person name="Ngan C.Y."/>
            <person name="Daum C."/>
            <person name="Chiniquy J."/>
            <person name="Barry K."/>
            <person name="LaButti K."/>
            <person name="Haridas S."/>
            <person name="Simmons B.A."/>
            <person name="Magnuson J.K."/>
            <person name="Mortensen U.H."/>
            <person name="Larsen T.O."/>
            <person name="Grigoriev I.V."/>
            <person name="Baker S.E."/>
            <person name="Andersen M.R."/>
            <person name="Nordberg H.P."/>
            <person name="Cantor M.N."/>
            <person name="Hua S.X."/>
        </authorList>
    </citation>
    <scope>NUCLEOTIDE SEQUENCE [LARGE SCALE GENOMIC DNA]</scope>
    <source>
        <strain evidence="4">IBT 19404</strain>
    </source>
</reference>
<feature type="compositionally biased region" description="Acidic residues" evidence="1">
    <location>
        <begin position="1"/>
        <end position="19"/>
    </location>
</feature>
<gene>
    <name evidence="3" type="ORF">BDW42DRAFT_177039</name>
</gene>
<evidence type="ECO:0000256" key="2">
    <source>
        <dbReference type="SAM" id="Phobius"/>
    </source>
</evidence>
<keyword evidence="4" id="KW-1185">Reference proteome</keyword>
<keyword evidence="2" id="KW-1133">Transmembrane helix</keyword>
<keyword evidence="2" id="KW-0812">Transmembrane</keyword>
<dbReference type="Proteomes" id="UP000235023">
    <property type="component" value="Unassembled WGS sequence"/>
</dbReference>
<feature type="compositionally biased region" description="Basic and acidic residues" evidence="1">
    <location>
        <begin position="20"/>
        <end position="29"/>
    </location>
</feature>
<accession>A0A2J5HJQ0</accession>
<evidence type="ECO:0000256" key="1">
    <source>
        <dbReference type="SAM" id="MobiDB-lite"/>
    </source>
</evidence>
<name>A0A2J5HJQ0_9EURO</name>